<organism evidence="2">
    <name type="scientific">Sipha flava</name>
    <name type="common">yellow sugarcane aphid</name>
    <dbReference type="NCBI Taxonomy" id="143950"/>
    <lineage>
        <taxon>Eukaryota</taxon>
        <taxon>Metazoa</taxon>
        <taxon>Ecdysozoa</taxon>
        <taxon>Arthropoda</taxon>
        <taxon>Hexapoda</taxon>
        <taxon>Insecta</taxon>
        <taxon>Pterygota</taxon>
        <taxon>Neoptera</taxon>
        <taxon>Paraneoptera</taxon>
        <taxon>Hemiptera</taxon>
        <taxon>Sternorrhyncha</taxon>
        <taxon>Aphidomorpha</taxon>
        <taxon>Aphidoidea</taxon>
        <taxon>Aphididae</taxon>
        <taxon>Sipha</taxon>
    </lineage>
</organism>
<sequence length="166" mass="18341">MRELSVRERRCHCGRRGAVGEGSVLPLPAQCTSPLRTRAAHMTDAAEEHDDDNDWTTDRAAAAASGTRAEVTELRFRRARGRRCSRHVAMCVLARESIYVERMTSDVAPLRRTLRNATCRPFPPSPPSISIHDGIPGDATQRKNAYDPGATPRPSPESQCTPHNNN</sequence>
<name>A0A2S2PX80_9HEMI</name>
<feature type="compositionally biased region" description="Polar residues" evidence="1">
    <location>
        <begin position="156"/>
        <end position="166"/>
    </location>
</feature>
<reference evidence="2" key="1">
    <citation type="submission" date="2018-04" db="EMBL/GenBank/DDBJ databases">
        <title>Transcriptome assembly of Sipha flava.</title>
        <authorList>
            <person name="Scully E.D."/>
            <person name="Geib S.M."/>
            <person name="Palmer N.A."/>
            <person name="Koch K."/>
            <person name="Bradshaw J."/>
            <person name="Heng-Moss T."/>
            <person name="Sarath G."/>
        </authorList>
    </citation>
    <scope>NUCLEOTIDE SEQUENCE</scope>
</reference>
<evidence type="ECO:0000256" key="1">
    <source>
        <dbReference type="SAM" id="MobiDB-lite"/>
    </source>
</evidence>
<proteinExistence type="predicted"/>
<dbReference type="AlphaFoldDB" id="A0A2S2PX80"/>
<feature type="region of interest" description="Disordered" evidence="1">
    <location>
        <begin position="118"/>
        <end position="166"/>
    </location>
</feature>
<gene>
    <name evidence="2" type="ORF">g.89403</name>
</gene>
<dbReference type="EMBL" id="GGMS01000858">
    <property type="protein sequence ID" value="MBY70061.1"/>
    <property type="molecule type" value="Transcribed_RNA"/>
</dbReference>
<protein>
    <submittedName>
        <fullName evidence="2">Uncharacterized protein</fullName>
    </submittedName>
</protein>
<evidence type="ECO:0000313" key="2">
    <source>
        <dbReference type="EMBL" id="MBY70061.1"/>
    </source>
</evidence>
<accession>A0A2S2PX80</accession>